<comment type="caution">
    <text evidence="2">The sequence shown here is derived from an EMBL/GenBank/DDBJ whole genome shotgun (WGS) entry which is preliminary data.</text>
</comment>
<dbReference type="Proteomes" id="UP000191056">
    <property type="component" value="Unassembled WGS sequence"/>
</dbReference>
<evidence type="ECO:0000256" key="1">
    <source>
        <dbReference type="SAM" id="Phobius"/>
    </source>
</evidence>
<dbReference type="EMBL" id="MZGT01000014">
    <property type="protein sequence ID" value="OPJ64063.1"/>
    <property type="molecule type" value="Genomic_DNA"/>
</dbReference>
<keyword evidence="1" id="KW-1133">Transmembrane helix</keyword>
<evidence type="ECO:0000313" key="2">
    <source>
        <dbReference type="EMBL" id="OPJ64063.1"/>
    </source>
</evidence>
<feature type="transmembrane region" description="Helical" evidence="1">
    <location>
        <begin position="6"/>
        <end position="24"/>
    </location>
</feature>
<keyword evidence="1" id="KW-0812">Transmembrane</keyword>
<gene>
    <name evidence="2" type="ORF">CLCHR_13170</name>
</gene>
<dbReference type="OrthoDB" id="1911898at2"/>
<dbReference type="AlphaFoldDB" id="A0A1V4IVZ5"/>
<evidence type="ECO:0000313" key="3">
    <source>
        <dbReference type="Proteomes" id="UP000191056"/>
    </source>
</evidence>
<organism evidence="2 3">
    <name type="scientific">Clostridium chromiireducens</name>
    <dbReference type="NCBI Taxonomy" id="225345"/>
    <lineage>
        <taxon>Bacteria</taxon>
        <taxon>Bacillati</taxon>
        <taxon>Bacillota</taxon>
        <taxon>Clostridia</taxon>
        <taxon>Eubacteriales</taxon>
        <taxon>Clostridiaceae</taxon>
        <taxon>Clostridium</taxon>
    </lineage>
</organism>
<dbReference type="RefSeq" id="WP_079438894.1">
    <property type="nucleotide sequence ID" value="NZ_MZGT01000014.1"/>
</dbReference>
<keyword evidence="3" id="KW-1185">Reference proteome</keyword>
<keyword evidence="1" id="KW-0472">Membrane</keyword>
<reference evidence="2 3" key="1">
    <citation type="submission" date="2017-03" db="EMBL/GenBank/DDBJ databases">
        <title>Genome sequence of Clostridium chromiireducens DSM 23318.</title>
        <authorList>
            <person name="Poehlein A."/>
            <person name="Daniel R."/>
        </authorList>
    </citation>
    <scope>NUCLEOTIDE SEQUENCE [LARGE SCALE GENOMIC DNA]</scope>
    <source>
        <strain evidence="2 3">DSM 23318</strain>
    </source>
</reference>
<proteinExistence type="predicted"/>
<protein>
    <submittedName>
        <fullName evidence="2">Uncharacterized protein</fullName>
    </submittedName>
</protein>
<name>A0A1V4IVZ5_9CLOT</name>
<accession>A0A1V4IVZ5</accession>
<sequence length="133" mass="15769">MKKYLIGLFLFITVIMNIYLVFYWEPQGQMSAKKEDVETVVSYTKSIYKVNKGKILEQLSPENKKELEQIMKKLSALDMGRIKEYYEEPDEEKGVINAFKLLKKRLSSEDYNKLEQLSSSFLDIKRINEKIRK</sequence>